<dbReference type="InterPro" id="IPR036865">
    <property type="entry name" value="CRAL-TRIO_dom_sf"/>
</dbReference>
<gene>
    <name evidence="2" type="ORF">LR48_Vigan833s000200</name>
</gene>
<dbReference type="Gramene" id="KOM29928">
    <property type="protein sequence ID" value="KOM29928"/>
    <property type="gene ID" value="LR48_Vigan833s000200"/>
</dbReference>
<evidence type="ECO:0000259" key="1">
    <source>
        <dbReference type="PROSITE" id="PS51154"/>
    </source>
</evidence>
<dbReference type="InterPro" id="IPR035793">
    <property type="entry name" value="Macro_GDAP2"/>
</dbReference>
<dbReference type="InterPro" id="IPR043472">
    <property type="entry name" value="Macro_dom-like"/>
</dbReference>
<dbReference type="PROSITE" id="PS51154">
    <property type="entry name" value="MACRO"/>
    <property type="match status" value="1"/>
</dbReference>
<proteinExistence type="predicted"/>
<name>A0A0L9TH35_PHAAN</name>
<dbReference type="PANTHER" id="PTHR11106">
    <property type="entry name" value="GANGLIOSIDE INDUCED DIFFERENTIATION ASSOCIATED PROTEIN 2-RELATED"/>
    <property type="match status" value="1"/>
</dbReference>
<accession>A0A0L9TH35</accession>
<feature type="domain" description="Macro" evidence="1">
    <location>
        <begin position="1"/>
        <end position="145"/>
    </location>
</feature>
<evidence type="ECO:0000313" key="3">
    <source>
        <dbReference type="Proteomes" id="UP000053144"/>
    </source>
</evidence>
<dbReference type="PANTHER" id="PTHR11106:SF72">
    <property type="entry name" value="GANGLIOSIDE-INDUCED DIFFERENTIATION-ASSOCIATED PROTEIN 2"/>
    <property type="match status" value="1"/>
</dbReference>
<evidence type="ECO:0000313" key="2">
    <source>
        <dbReference type="EMBL" id="KOM29928.1"/>
    </source>
</evidence>
<dbReference type="InterPro" id="IPR002589">
    <property type="entry name" value="Macro_dom"/>
</dbReference>
<dbReference type="Gene3D" id="3.40.220.10">
    <property type="entry name" value="Leucine Aminopeptidase, subunit E, domain 1"/>
    <property type="match status" value="1"/>
</dbReference>
<dbReference type="CDD" id="cd02905">
    <property type="entry name" value="Macro_GDAP2-like"/>
    <property type="match status" value="1"/>
</dbReference>
<organism evidence="2 3">
    <name type="scientific">Phaseolus angularis</name>
    <name type="common">Azuki bean</name>
    <name type="synonym">Vigna angularis</name>
    <dbReference type="NCBI Taxonomy" id="3914"/>
    <lineage>
        <taxon>Eukaryota</taxon>
        <taxon>Viridiplantae</taxon>
        <taxon>Streptophyta</taxon>
        <taxon>Embryophyta</taxon>
        <taxon>Tracheophyta</taxon>
        <taxon>Spermatophyta</taxon>
        <taxon>Magnoliopsida</taxon>
        <taxon>eudicotyledons</taxon>
        <taxon>Gunneridae</taxon>
        <taxon>Pentapetalae</taxon>
        <taxon>rosids</taxon>
        <taxon>fabids</taxon>
        <taxon>Fabales</taxon>
        <taxon>Fabaceae</taxon>
        <taxon>Papilionoideae</taxon>
        <taxon>50 kb inversion clade</taxon>
        <taxon>NPAAA clade</taxon>
        <taxon>indigoferoid/millettioid clade</taxon>
        <taxon>Phaseoleae</taxon>
        <taxon>Vigna</taxon>
    </lineage>
</organism>
<dbReference type="OMA" id="INHERKI"/>
<dbReference type="Proteomes" id="UP000053144">
    <property type="component" value="Unassembled WGS sequence"/>
</dbReference>
<dbReference type="EMBL" id="KQ258555">
    <property type="protein sequence ID" value="KOM29928.1"/>
    <property type="molecule type" value="Genomic_DNA"/>
</dbReference>
<reference evidence="3" key="1">
    <citation type="journal article" date="2015" name="Proc. Natl. Acad. Sci. U.S.A.">
        <title>Genome sequencing of adzuki bean (Vigna angularis) provides insight into high starch and low fat accumulation and domestication.</title>
        <authorList>
            <person name="Yang K."/>
            <person name="Tian Z."/>
            <person name="Chen C."/>
            <person name="Luo L."/>
            <person name="Zhao B."/>
            <person name="Wang Z."/>
            <person name="Yu L."/>
            <person name="Li Y."/>
            <person name="Sun Y."/>
            <person name="Li W."/>
            <person name="Chen Y."/>
            <person name="Li Y."/>
            <person name="Zhang Y."/>
            <person name="Ai D."/>
            <person name="Zhao J."/>
            <person name="Shang C."/>
            <person name="Ma Y."/>
            <person name="Wu B."/>
            <person name="Wang M."/>
            <person name="Gao L."/>
            <person name="Sun D."/>
            <person name="Zhang P."/>
            <person name="Guo F."/>
            <person name="Wang W."/>
            <person name="Li Y."/>
            <person name="Wang J."/>
            <person name="Varshney R.K."/>
            <person name="Wang J."/>
            <person name="Ling H.Q."/>
            <person name="Wan P."/>
        </authorList>
    </citation>
    <scope>NUCLEOTIDE SEQUENCE</scope>
    <source>
        <strain evidence="3">cv. Jingnong 6</strain>
    </source>
</reference>
<dbReference type="SUPFAM" id="SSF52949">
    <property type="entry name" value="Macro domain-like"/>
    <property type="match status" value="1"/>
</dbReference>
<dbReference type="Pfam" id="PF01661">
    <property type="entry name" value="Macro"/>
    <property type="match status" value="1"/>
</dbReference>
<dbReference type="Gene3D" id="3.40.525.10">
    <property type="entry name" value="CRAL-TRIO lipid binding domain"/>
    <property type="match status" value="1"/>
</dbReference>
<sequence>MDEAHSSPGLHDAAGPDLAEECATLGGCRTGMAKVTKAYDLPARKIIHTVGPKYAIKYHNAAENALSHCYRACLELLVENGLQSIAMGCIYTEAKNYPREPAAHVAIRTVRRFLEKQKNNVTAVVFCTVSTTDTEIYKRLLPLYFPRDKHEEQVALTKLPADVGDENGEIIMAERKIRIKALPKRSVSRPPEFAIDLPVSDVGLASRNSSYLDSFLDPAFMSMIKDPDLRRMEQWEKTAEAQRGWNCAKLLGYGNLGGPTLSAAEEYSLHSRYLSKANSLNLSEIAEMKIVYRGGVDSEGHPVVVVVGAHFLLRCLDLERFVLHVVKVYKRIIDKYFRNVQVE</sequence>
<protein>
    <recommendedName>
        <fullName evidence="1">Macro domain-containing protein</fullName>
    </recommendedName>
</protein>
<dbReference type="AlphaFoldDB" id="A0A0L9TH35"/>